<evidence type="ECO:0000313" key="7">
    <source>
        <dbReference type="Proteomes" id="UP001305779"/>
    </source>
</evidence>
<evidence type="ECO:0000313" key="6">
    <source>
        <dbReference type="EMBL" id="KAK4502728.1"/>
    </source>
</evidence>
<evidence type="ECO:0000256" key="1">
    <source>
        <dbReference type="ARBA" id="ARBA00010409"/>
    </source>
</evidence>
<dbReference type="Pfam" id="PF25150">
    <property type="entry name" value="TPR_Trm732"/>
    <property type="match status" value="1"/>
</dbReference>
<accession>A0ABR0END8</accession>
<evidence type="ECO:0000259" key="3">
    <source>
        <dbReference type="Pfam" id="PF10350"/>
    </source>
</evidence>
<dbReference type="InterPro" id="IPR056843">
    <property type="entry name" value="THADA-like_TPR"/>
</dbReference>
<keyword evidence="7" id="KW-1185">Reference proteome</keyword>
<evidence type="ECO:0000259" key="5">
    <source>
        <dbReference type="Pfam" id="PF25151"/>
    </source>
</evidence>
<dbReference type="InterPro" id="IPR051954">
    <property type="entry name" value="tRNA_methyltransferase_THADA"/>
</dbReference>
<comment type="similarity">
    <text evidence="1">Belongs to the THADA family.</text>
</comment>
<proteinExistence type="inferred from homology"/>
<protein>
    <recommendedName>
        <fullName evidence="8">DUF2428 domain-containing protein</fullName>
    </recommendedName>
</protein>
<evidence type="ECO:0000259" key="4">
    <source>
        <dbReference type="Pfam" id="PF25150"/>
    </source>
</evidence>
<dbReference type="PANTHER" id="PTHR14387:SF0">
    <property type="entry name" value="DUF2428 DOMAIN-CONTAINING PROTEIN"/>
    <property type="match status" value="1"/>
</dbReference>
<dbReference type="Pfam" id="PF25151">
    <property type="entry name" value="TPR_Trm732_C"/>
    <property type="match status" value="1"/>
</dbReference>
<keyword evidence="2" id="KW-0819">tRNA processing</keyword>
<reference evidence="6 7" key="1">
    <citation type="journal article" date="2023" name="G3 (Bethesda)">
        <title>A chromosome-level genome assembly of Zasmidium syzygii isolated from banana leaves.</title>
        <authorList>
            <person name="van Westerhoven A.C."/>
            <person name="Mehrabi R."/>
            <person name="Talebi R."/>
            <person name="Steentjes M.B.F."/>
            <person name="Corcolon B."/>
            <person name="Chong P.A."/>
            <person name="Kema G.H.J."/>
            <person name="Seidl M.F."/>
        </authorList>
    </citation>
    <scope>NUCLEOTIDE SEQUENCE [LARGE SCALE GENOMIC DNA]</scope>
    <source>
        <strain evidence="6 7">P124</strain>
    </source>
</reference>
<name>A0ABR0END8_ZASCE</name>
<dbReference type="Pfam" id="PF26523">
    <property type="entry name" value="Trm732_C"/>
    <property type="match status" value="1"/>
</dbReference>
<dbReference type="InterPro" id="IPR016024">
    <property type="entry name" value="ARM-type_fold"/>
</dbReference>
<dbReference type="InterPro" id="IPR019442">
    <property type="entry name" value="THADA/TRM732_DUF2428"/>
</dbReference>
<gene>
    <name evidence="6" type="ORF">PRZ48_006154</name>
</gene>
<sequence>MLTGEHDQVVVIINEDSLKQISRSIRSLVPSDSPDGDSTDEQQVKDFKTLFDRVFTTSSATNLNVTHRVAAWNALCSLIDQSLQSEAITVRDFVWIDGVWDRAFELYLHHAQNARPKSSRQLLNTLTDALKKSKDRDLSHVKKDAANKLVSALLNYEDAFSAKVGAQLLSHMLSKDVVSIDDVLGAFRRNHSNSLSNSETGDFLLVLFRWLNYGDFGSTIAHLVSVFLDKLAVSTESAHGQPIWTIPLQTALTQGSVNTDDLRAHVLPVLFKRNFNDFAAFLYSQGVHDSLSSQGNEQFSSANNELLYVALQTGKELGLIEETDEHSISRDGDCLHIPVHYIGNLLFHASRSSRVTGFYLLVTSHAATRPFSPKSLRLIRKALEMAFADVDADFRGDVFSAFQKLVDRLRSISATLARQAGTMNRQNGMDSKIMEVPAAARLSDHRKFLEWLLKFLSWQLRPTASYQRHISSLKCLSTLTRSGLDDLIPEGHYSKSASSGARWPFRMNVITSEMQRPLLDLVLDPFDDVRQTASSILALASSASDSRLQSNLCSVVSRAEEMMLATGRADHADGVAHLYAIQSRLANDSTSGQTTVQHLLGQLEQMLTIARRSLPEAVAKYPIHGLLTSLRYVVSQSKGAESLSNDRLCEDLMQIWKVIKPVLCDDAPEGYKPDEVEEGNDSTKETLSYCWRALKEASLLMSSVATDKQTEEATLQNISDLCFTQLAELRHRGAFSTVAQTWATCCMRCKDMKSPMGLSILVVWYTKVLQMLRNNVTINTRRSAGIPSLLCGILIAEKSGKLLSNAVTDLETIARQPVNAASAEEGSLPQVHAMNCLKDVLKNSRLGEQSEKYVPRALHLAANALRSDVWAVRNCGLMLFRAVIDRLLGTDQSPFEDDYAAQKLISVHQHPQLIDVILDLLTNSNQSQSGLSTGFEGVFPALQLLQHVQVPVYRLDVVKRAVERLTASASWHIRDKAARSLAALMARAQPLEALASTQAFIVDNVAGQNALHGALLTALHYVTRLKLALERSDETSTPTISFPLDDFRSFREGFLAHLWSISQQSGCFVTRAASLDVIRALATLSSSLGLEFVEPRSDELIQMASNSDINEPAQATLRQAMARLMAQRLSCNGNSTLDEDLTDLTQWTLNLARNDQNACEHFLRSLAQSPDASQGPTGRPVYALCAEIICGEFGIHLKCEAQQLLLTLPPSDWPPLERLSTRSLDPRPYLSEDGCNQRYADQWLQIRALELDNSAGSLPEGGKGVLTDIISFVDDCVAAVNDEGLHTREAAASAIDRLNHLWAMLPIALLLHDQFTRLCVAVYDLLNDDDEDTRLRAAAVTKGILSAGTGDKVLEMEPITASRKLLAFSMNRWPSSWILAHAAFQRAFDISDSPPRSVHEQLAALSHGDTALFVEEKQNLYIDEASEVRVWSKVLQNLSDVAISRELLDKLGSWTLEGLQTLAQHADSHPDGALGWSSKPDVFKLVLQVVYGAETLLALVRRGIRLPLRPSEITRSLFECLTAFERGDVICLLRWEVQRVLSESVVHKMALVHERTGRLGQVL</sequence>
<dbReference type="PANTHER" id="PTHR14387">
    <property type="entry name" value="THADA/DEATH RECEPTOR INTERACTING PROTEIN"/>
    <property type="match status" value="1"/>
</dbReference>
<organism evidence="6 7">
    <name type="scientific">Zasmidium cellare</name>
    <name type="common">Wine cellar mold</name>
    <name type="synonym">Racodium cellare</name>
    <dbReference type="NCBI Taxonomy" id="395010"/>
    <lineage>
        <taxon>Eukaryota</taxon>
        <taxon>Fungi</taxon>
        <taxon>Dikarya</taxon>
        <taxon>Ascomycota</taxon>
        <taxon>Pezizomycotina</taxon>
        <taxon>Dothideomycetes</taxon>
        <taxon>Dothideomycetidae</taxon>
        <taxon>Mycosphaerellales</taxon>
        <taxon>Mycosphaerellaceae</taxon>
        <taxon>Zasmidium</taxon>
    </lineage>
</organism>
<feature type="domain" description="DUF2428" evidence="3">
    <location>
        <begin position="647"/>
        <end position="871"/>
    </location>
</feature>
<dbReference type="EMBL" id="JAXOVC010000004">
    <property type="protein sequence ID" value="KAK4502728.1"/>
    <property type="molecule type" value="Genomic_DNA"/>
</dbReference>
<dbReference type="InterPro" id="IPR056842">
    <property type="entry name" value="THADA-like_TPR_C"/>
</dbReference>
<feature type="domain" description="tRNA (32-2'-O)-methyltransferase regulator THADA-like TPR repeats region" evidence="4">
    <location>
        <begin position="243"/>
        <end position="531"/>
    </location>
</feature>
<comment type="caution">
    <text evidence="6">The sequence shown here is derived from an EMBL/GenBank/DDBJ whole genome shotgun (WGS) entry which is preliminary data.</text>
</comment>
<dbReference type="Proteomes" id="UP001305779">
    <property type="component" value="Unassembled WGS sequence"/>
</dbReference>
<feature type="domain" description="tRNA (32-2'-O)-methyltransferase regulator THADA-like C-terminal TPR repeats region" evidence="5">
    <location>
        <begin position="873"/>
        <end position="1018"/>
    </location>
</feature>
<evidence type="ECO:0008006" key="8">
    <source>
        <dbReference type="Google" id="ProtNLM"/>
    </source>
</evidence>
<dbReference type="SUPFAM" id="SSF48371">
    <property type="entry name" value="ARM repeat"/>
    <property type="match status" value="1"/>
</dbReference>
<dbReference type="Pfam" id="PF10350">
    <property type="entry name" value="DUF2428"/>
    <property type="match status" value="1"/>
</dbReference>
<evidence type="ECO:0000256" key="2">
    <source>
        <dbReference type="ARBA" id="ARBA00022694"/>
    </source>
</evidence>